<evidence type="ECO:0000313" key="1">
    <source>
        <dbReference type="EMBL" id="MBH8559244.1"/>
    </source>
</evidence>
<dbReference type="EMBL" id="JAEDAE010000006">
    <property type="protein sequence ID" value="MBH8559244.1"/>
    <property type="molecule type" value="Genomic_DNA"/>
</dbReference>
<accession>A0ABS0Q994</accession>
<keyword evidence="2" id="KW-1185">Reference proteome</keyword>
<name>A0ABS0Q994_9BACT</name>
<reference evidence="1 2" key="1">
    <citation type="submission" date="2020-12" db="EMBL/GenBank/DDBJ databases">
        <title>Hymenobacter sp.</title>
        <authorList>
            <person name="Kim M.K."/>
        </authorList>
    </citation>
    <scope>NUCLEOTIDE SEQUENCE [LARGE SCALE GENOMIC DNA]</scope>
    <source>
        <strain evidence="1 2">BT442</strain>
    </source>
</reference>
<dbReference type="RefSeq" id="WP_198076026.1">
    <property type="nucleotide sequence ID" value="NZ_JAEDAE010000006.1"/>
</dbReference>
<comment type="caution">
    <text evidence="1">The sequence shown here is derived from an EMBL/GenBank/DDBJ whole genome shotgun (WGS) entry which is preliminary data.</text>
</comment>
<gene>
    <name evidence="1" type="ORF">I7X13_14355</name>
</gene>
<dbReference type="Proteomes" id="UP000625631">
    <property type="component" value="Unassembled WGS sequence"/>
</dbReference>
<organism evidence="1 2">
    <name type="scientific">Hymenobacter negativus</name>
    <dbReference type="NCBI Taxonomy" id="2795026"/>
    <lineage>
        <taxon>Bacteria</taxon>
        <taxon>Pseudomonadati</taxon>
        <taxon>Bacteroidota</taxon>
        <taxon>Cytophagia</taxon>
        <taxon>Cytophagales</taxon>
        <taxon>Hymenobacteraceae</taxon>
        <taxon>Hymenobacter</taxon>
    </lineage>
</organism>
<evidence type="ECO:0000313" key="2">
    <source>
        <dbReference type="Proteomes" id="UP000625631"/>
    </source>
</evidence>
<protein>
    <submittedName>
        <fullName evidence="1">Uncharacterized protein</fullName>
    </submittedName>
</protein>
<sequence>MANSPKSSTALDLSRVKAQLQSHKYQQRVEQTFREVKSLQEKAVIDRTRLHVPVSF</sequence>
<proteinExistence type="predicted"/>